<protein>
    <recommendedName>
        <fullName evidence="5">HTH araC/xylS-type domain-containing protein</fullName>
    </recommendedName>
</protein>
<dbReference type="GO" id="GO:0003700">
    <property type="term" value="F:DNA-binding transcription factor activity"/>
    <property type="evidence" value="ECO:0007669"/>
    <property type="project" value="InterPro"/>
</dbReference>
<dbReference type="PROSITE" id="PS01124">
    <property type="entry name" value="HTH_ARAC_FAMILY_2"/>
    <property type="match status" value="1"/>
</dbReference>
<dbReference type="RefSeq" id="WP_068592916.1">
    <property type="nucleotide sequence ID" value="NZ_LRXL01000045.1"/>
</dbReference>
<dbReference type="AlphaFoldDB" id="A0A167H0V0"/>
<dbReference type="Proteomes" id="UP000077013">
    <property type="component" value="Unassembled WGS sequence"/>
</dbReference>
<evidence type="ECO:0000256" key="4">
    <source>
        <dbReference type="SAM" id="Phobius"/>
    </source>
</evidence>
<evidence type="ECO:0000313" key="6">
    <source>
        <dbReference type="EMBL" id="OAB78094.1"/>
    </source>
</evidence>
<evidence type="ECO:0000259" key="5">
    <source>
        <dbReference type="PROSITE" id="PS01124"/>
    </source>
</evidence>
<dbReference type="GO" id="GO:0043565">
    <property type="term" value="F:sequence-specific DNA binding"/>
    <property type="evidence" value="ECO:0007669"/>
    <property type="project" value="InterPro"/>
</dbReference>
<feature type="domain" description="HTH araC/xylS-type" evidence="5">
    <location>
        <begin position="459"/>
        <end position="567"/>
    </location>
</feature>
<dbReference type="SMART" id="SM00342">
    <property type="entry name" value="HTH_ARAC"/>
    <property type="match status" value="1"/>
</dbReference>
<keyword evidence="4" id="KW-1133">Transmembrane helix</keyword>
<keyword evidence="4" id="KW-0812">Transmembrane</keyword>
<dbReference type="InterPro" id="IPR011990">
    <property type="entry name" value="TPR-like_helical_dom_sf"/>
</dbReference>
<dbReference type="PANTHER" id="PTHR43280">
    <property type="entry name" value="ARAC-FAMILY TRANSCRIPTIONAL REGULATOR"/>
    <property type="match status" value="1"/>
</dbReference>
<evidence type="ECO:0000256" key="2">
    <source>
        <dbReference type="ARBA" id="ARBA00023125"/>
    </source>
</evidence>
<keyword evidence="3" id="KW-0804">Transcription</keyword>
<dbReference type="InterPro" id="IPR018060">
    <property type="entry name" value="HTH_AraC"/>
</dbReference>
<accession>A0A167H0V0</accession>
<dbReference type="OrthoDB" id="5295174at2"/>
<keyword evidence="1" id="KW-0805">Transcription regulation</keyword>
<dbReference type="SUPFAM" id="SSF46689">
    <property type="entry name" value="Homeodomain-like"/>
    <property type="match status" value="1"/>
</dbReference>
<dbReference type="SUPFAM" id="SSF81901">
    <property type="entry name" value="HCP-like"/>
    <property type="match status" value="1"/>
</dbReference>
<dbReference type="InterPro" id="IPR009057">
    <property type="entry name" value="Homeodomain-like_sf"/>
</dbReference>
<organism evidence="6 7">
    <name type="scientific">Cochleicola gelatinilyticus</name>
    <dbReference type="NCBI Taxonomy" id="1763537"/>
    <lineage>
        <taxon>Bacteria</taxon>
        <taxon>Pseudomonadati</taxon>
        <taxon>Bacteroidota</taxon>
        <taxon>Flavobacteriia</taxon>
        <taxon>Flavobacteriales</taxon>
        <taxon>Flavobacteriaceae</taxon>
        <taxon>Cochleicola</taxon>
    </lineage>
</organism>
<gene>
    <name evidence="6" type="ORF">ULVI_11470</name>
</gene>
<dbReference type="Gene3D" id="1.10.10.60">
    <property type="entry name" value="Homeodomain-like"/>
    <property type="match status" value="2"/>
</dbReference>
<keyword evidence="7" id="KW-1185">Reference proteome</keyword>
<keyword evidence="2" id="KW-0238">DNA-binding</keyword>
<comment type="caution">
    <text evidence="6">The sequence shown here is derived from an EMBL/GenBank/DDBJ whole genome shotgun (WGS) entry which is preliminary data.</text>
</comment>
<name>A0A167H0V0_9FLAO</name>
<evidence type="ECO:0000256" key="1">
    <source>
        <dbReference type="ARBA" id="ARBA00023015"/>
    </source>
</evidence>
<dbReference type="Pfam" id="PF12833">
    <property type="entry name" value="HTH_18"/>
    <property type="match status" value="1"/>
</dbReference>
<dbReference type="SUPFAM" id="SSF48452">
    <property type="entry name" value="TPR-like"/>
    <property type="match status" value="1"/>
</dbReference>
<evidence type="ECO:0000313" key="7">
    <source>
        <dbReference type="Proteomes" id="UP000077013"/>
    </source>
</evidence>
<dbReference type="EMBL" id="LRXL01000045">
    <property type="protein sequence ID" value="OAB78094.1"/>
    <property type="molecule type" value="Genomic_DNA"/>
</dbReference>
<keyword evidence="4" id="KW-0472">Membrane</keyword>
<sequence>MRILLLLILLTSGLHTFSQDLSIENLKKMEDESLLTLFSEVEYDSIKAEKVANVYLNRAKQQNDTIKIARGYDRLARIYHSEKNIKYADSIIELTKELEHITYPGLGYIQKASNYHVLGDLIKSAENFLIAYKFSLSSNNIPNQVFVLNFLIIQKSIWGNKREALNLQKKRHELLTNKDFTKYLIQSSRKGYQDKIHSLSINMKIESYLNFSNCYYQLNKIDSSFYYLNRAKALNNSSQGQYFNFYSFWIEEVKIELYLKERNYHKVIRISDSIYPIMVLKNEKSAMFNILMHKGLALEGLAKIKEAKKFYYKADSIYENNNIDIFPNQRIMFEKLLALSKNSSEQIEYLNKLINIDSIHKINYQYFEPEFNRKFSRPRLLKEKEAVILDLQEKTQRSRIILWVCLGILSCTIAALLYYFKRQLIYKKRFNALNINKEQKALSSLQNETSLGISKTIETQIVKRLEEFEEENEFLASKINLNELSKRFGTNSNYLSKVINLKKKKNFSQYVNDLRADYALEELRKNKMFRKYTIKAIARECGFNTAESFNKAFYKRCGIYPSYYIKQLKKEM</sequence>
<dbReference type="Gene3D" id="1.25.40.10">
    <property type="entry name" value="Tetratricopeptide repeat domain"/>
    <property type="match status" value="1"/>
</dbReference>
<evidence type="ECO:0000256" key="3">
    <source>
        <dbReference type="ARBA" id="ARBA00023163"/>
    </source>
</evidence>
<dbReference type="PANTHER" id="PTHR43280:SF29">
    <property type="entry name" value="ARAC-FAMILY TRANSCRIPTIONAL REGULATOR"/>
    <property type="match status" value="1"/>
</dbReference>
<reference evidence="6 7" key="1">
    <citation type="submission" date="2016-02" db="EMBL/GenBank/DDBJ databases">
        <title>Ulvibacter sp. LPB0005, isolated from Thais luteostoma.</title>
        <authorList>
            <person name="Shin S.-K."/>
            <person name="Yi H."/>
        </authorList>
    </citation>
    <scope>NUCLEOTIDE SEQUENCE [LARGE SCALE GENOMIC DNA]</scope>
    <source>
        <strain evidence="6 7">LPB0005</strain>
    </source>
</reference>
<feature type="transmembrane region" description="Helical" evidence="4">
    <location>
        <begin position="400"/>
        <end position="420"/>
    </location>
</feature>
<proteinExistence type="predicted"/>
<dbReference type="STRING" id="1763537.ULVI_11470"/>